<keyword evidence="3" id="KW-1185">Reference proteome</keyword>
<dbReference type="Proteomes" id="UP000799772">
    <property type="component" value="Unassembled WGS sequence"/>
</dbReference>
<feature type="compositionally biased region" description="Polar residues" evidence="1">
    <location>
        <begin position="433"/>
        <end position="454"/>
    </location>
</feature>
<feature type="region of interest" description="Disordered" evidence="1">
    <location>
        <begin position="719"/>
        <end position="753"/>
    </location>
</feature>
<dbReference type="EMBL" id="ML978121">
    <property type="protein sequence ID" value="KAF2104593.1"/>
    <property type="molecule type" value="Genomic_DNA"/>
</dbReference>
<dbReference type="AlphaFoldDB" id="A0A9P4MB00"/>
<feature type="compositionally biased region" description="Polar residues" evidence="1">
    <location>
        <begin position="378"/>
        <end position="393"/>
    </location>
</feature>
<sequence length="949" mass="105945">MATAVLTTTRPPSMISPEALQNTASWIRDTLDPLIAREGPDIMWPDDCLALQELFQNLQFFPLSKNVIAVTRIHNAVREIAGKATRWPHRLADACDNVIELWERIHGSLEAIRPPLYERGGRLWKISAISDLTRDDMFARWSKQSPNLVDDERAYSHYLDEFEPGHWWINAMLAFRDGIIDCKSTDGGICVDKHGAYAILMKDDDEIASSNPHRFTYRCRPTDKGRYKLTAANFNSRHPIRILRSHSLSSLWAPRAGVRYDGLYRVKGWRQYIPDKEKTKENPQLTWEVEFEREEGQVPMKDVLLSPQAADVDDYREYKRLRRLQREYLRHQAIARLTGEPAPTFVELEKTPSNSKPLPSRAQTMYKDGRIVFPQAITAQSGTTMSMDSAQTLKRSESKRRTPSQSSQVMAPFARHQPIPKPSIPAMLAAVSPTASRPATMSSAHSGTDSSSRPNPFGSAMSPSRQTTGSTTLSSSAPITSQASSSTAKSHSTTSTKRTIAASPMRHVIIASPSSPEAEPETPRKAKQSGRDGTTSLLTTPKSPREGRKPSFLLPFSKSRGHSPPDDVSQASHSSHKLRAMPGSFYTRGESPPSASKTASPHLGDKGSNEERRSSILGHFSRLFDGVEDSSLVYRARKPSPNTSTPLRLNIEHITHNETKRNRQQLHLDEIPVFREVDWSAPTSLERFQNVDTIMMSPCSRPLALRRTITPLSLGRTATESASIGNRSVRSVQSAQQSAPSLQRQPPAAPPADRRAIARARFQRLLQTRPSPFETHEAANRFLKALIRVWPMLSEAEYPDMLVAEPRSKSVSTLDFDGAAATSPTGSAEIAEVEVDGTKDSDYDTEDSEEYDIMSGPAPDPDDYFGSAARSDDGKVIPDMVYDALKIAYKLREHRNERFEKRTIPALGWRGLDEYHAKMRAEDVARVLQARMNRSGGTDELDDLDPFTT</sequence>
<feature type="compositionally biased region" description="Polar residues" evidence="1">
    <location>
        <begin position="531"/>
        <end position="542"/>
    </location>
</feature>
<protein>
    <recommendedName>
        <fullName evidence="4">YDG domain-containing protein</fullName>
    </recommendedName>
</protein>
<name>A0A9P4MB00_9PEZI</name>
<reference evidence="2" key="1">
    <citation type="journal article" date="2020" name="Stud. Mycol.">
        <title>101 Dothideomycetes genomes: a test case for predicting lifestyles and emergence of pathogens.</title>
        <authorList>
            <person name="Haridas S."/>
            <person name="Albert R."/>
            <person name="Binder M."/>
            <person name="Bloem J."/>
            <person name="Labutti K."/>
            <person name="Salamov A."/>
            <person name="Andreopoulos B."/>
            <person name="Baker S."/>
            <person name="Barry K."/>
            <person name="Bills G."/>
            <person name="Bluhm B."/>
            <person name="Cannon C."/>
            <person name="Castanera R."/>
            <person name="Culley D."/>
            <person name="Daum C."/>
            <person name="Ezra D."/>
            <person name="Gonzalez J."/>
            <person name="Henrissat B."/>
            <person name="Kuo A."/>
            <person name="Liang C."/>
            <person name="Lipzen A."/>
            <person name="Lutzoni F."/>
            <person name="Magnuson J."/>
            <person name="Mondo S."/>
            <person name="Nolan M."/>
            <person name="Ohm R."/>
            <person name="Pangilinan J."/>
            <person name="Park H.-J."/>
            <person name="Ramirez L."/>
            <person name="Alfaro M."/>
            <person name="Sun H."/>
            <person name="Tritt A."/>
            <person name="Yoshinaga Y."/>
            <person name="Zwiers L.-H."/>
            <person name="Turgeon B."/>
            <person name="Goodwin S."/>
            <person name="Spatafora J."/>
            <person name="Crous P."/>
            <person name="Grigoriev I."/>
        </authorList>
    </citation>
    <scope>NUCLEOTIDE SEQUENCE</scope>
    <source>
        <strain evidence="2">CBS 133067</strain>
    </source>
</reference>
<feature type="compositionally biased region" description="Low complexity" evidence="1">
    <location>
        <begin position="474"/>
        <end position="499"/>
    </location>
</feature>
<proteinExistence type="predicted"/>
<dbReference type="InterPro" id="IPR036987">
    <property type="entry name" value="SRA-YDG_sf"/>
</dbReference>
<evidence type="ECO:0000256" key="1">
    <source>
        <dbReference type="SAM" id="MobiDB-lite"/>
    </source>
</evidence>
<feature type="region of interest" description="Disordered" evidence="1">
    <location>
        <begin position="820"/>
        <end position="862"/>
    </location>
</feature>
<organism evidence="2 3">
    <name type="scientific">Rhizodiscina lignyota</name>
    <dbReference type="NCBI Taxonomy" id="1504668"/>
    <lineage>
        <taxon>Eukaryota</taxon>
        <taxon>Fungi</taxon>
        <taxon>Dikarya</taxon>
        <taxon>Ascomycota</taxon>
        <taxon>Pezizomycotina</taxon>
        <taxon>Dothideomycetes</taxon>
        <taxon>Pleosporomycetidae</taxon>
        <taxon>Aulographales</taxon>
        <taxon>Rhizodiscinaceae</taxon>
        <taxon>Rhizodiscina</taxon>
    </lineage>
</organism>
<evidence type="ECO:0000313" key="3">
    <source>
        <dbReference type="Proteomes" id="UP000799772"/>
    </source>
</evidence>
<accession>A0A9P4MB00</accession>
<dbReference type="OrthoDB" id="3244603at2759"/>
<evidence type="ECO:0000313" key="2">
    <source>
        <dbReference type="EMBL" id="KAF2104593.1"/>
    </source>
</evidence>
<evidence type="ECO:0008006" key="4">
    <source>
        <dbReference type="Google" id="ProtNLM"/>
    </source>
</evidence>
<comment type="caution">
    <text evidence="2">The sequence shown here is derived from an EMBL/GenBank/DDBJ whole genome shotgun (WGS) entry which is preliminary data.</text>
</comment>
<dbReference type="Gene3D" id="2.30.280.10">
    <property type="entry name" value="SRA-YDG"/>
    <property type="match status" value="1"/>
</dbReference>
<dbReference type="SUPFAM" id="SSF88697">
    <property type="entry name" value="PUA domain-like"/>
    <property type="match status" value="1"/>
</dbReference>
<dbReference type="InterPro" id="IPR015947">
    <property type="entry name" value="PUA-like_sf"/>
</dbReference>
<feature type="region of interest" description="Disordered" evidence="1">
    <location>
        <begin position="378"/>
        <end position="611"/>
    </location>
</feature>
<feature type="compositionally biased region" description="Polar residues" evidence="1">
    <location>
        <begin position="461"/>
        <end position="473"/>
    </location>
</feature>
<gene>
    <name evidence="2" type="ORF">NA57DRAFT_70799</name>
</gene>
<feature type="compositionally biased region" description="Low complexity" evidence="1">
    <location>
        <begin position="727"/>
        <end position="746"/>
    </location>
</feature>
<feature type="compositionally biased region" description="Acidic residues" evidence="1">
    <location>
        <begin position="843"/>
        <end position="852"/>
    </location>
</feature>